<dbReference type="EMBL" id="CP001843">
    <property type="protein sequence ID" value="AEF86016.1"/>
    <property type="molecule type" value="Genomic_DNA"/>
</dbReference>
<evidence type="ECO:0000256" key="1">
    <source>
        <dbReference type="SAM" id="Phobius"/>
    </source>
</evidence>
<keyword evidence="1" id="KW-1133">Transmembrane helix</keyword>
<organism evidence="2 3">
    <name type="scientific">Treponema primitia (strain ATCC BAA-887 / DSM 12427 / ZAS-2)</name>
    <dbReference type="NCBI Taxonomy" id="545694"/>
    <lineage>
        <taxon>Bacteria</taxon>
        <taxon>Pseudomonadati</taxon>
        <taxon>Spirochaetota</taxon>
        <taxon>Spirochaetia</taxon>
        <taxon>Spirochaetales</taxon>
        <taxon>Treponemataceae</taxon>
        <taxon>Treponema</taxon>
    </lineage>
</organism>
<feature type="transmembrane region" description="Helical" evidence="1">
    <location>
        <begin position="12"/>
        <end position="35"/>
    </location>
</feature>
<dbReference type="HOGENOM" id="CLU_3085939_0_0_12"/>
<evidence type="ECO:0000313" key="2">
    <source>
        <dbReference type="EMBL" id="AEF86016.1"/>
    </source>
</evidence>
<dbReference type="KEGG" id="tpi:TREPR_3631"/>
<sequence length="52" mass="6208">MNKKSKKIKYDIFLLSVSIIPMLLLYKNAFLLKIFNVSQEIIYKNVKFIKVK</sequence>
<protein>
    <submittedName>
        <fullName evidence="2">Uncharacterized protein</fullName>
    </submittedName>
</protein>
<keyword evidence="1" id="KW-0472">Membrane</keyword>
<dbReference type="Proteomes" id="UP000009223">
    <property type="component" value="Chromosome"/>
</dbReference>
<keyword evidence="3" id="KW-1185">Reference proteome</keyword>
<dbReference type="AlphaFoldDB" id="F5YQZ6"/>
<name>F5YQZ6_TREPZ</name>
<evidence type="ECO:0000313" key="3">
    <source>
        <dbReference type="Proteomes" id="UP000009223"/>
    </source>
</evidence>
<reference evidence="3" key="1">
    <citation type="submission" date="2009-12" db="EMBL/GenBank/DDBJ databases">
        <title>Complete sequence of Treponema primitia strain ZAS-2.</title>
        <authorList>
            <person name="Tetu S.G."/>
            <person name="Matson E."/>
            <person name="Ren Q."/>
            <person name="Seshadri R."/>
            <person name="Elbourne L."/>
            <person name="Hassan K.A."/>
            <person name="Durkin A."/>
            <person name="Radune D."/>
            <person name="Mohamoud Y."/>
            <person name="Shay R."/>
            <person name="Jin S."/>
            <person name="Zhang X."/>
            <person name="Lucey K."/>
            <person name="Ballor N.R."/>
            <person name="Ottesen E."/>
            <person name="Rosenthal R."/>
            <person name="Allen A."/>
            <person name="Leadbetter J.R."/>
            <person name="Paulsen I.T."/>
        </authorList>
    </citation>
    <scope>NUCLEOTIDE SEQUENCE [LARGE SCALE GENOMIC DNA]</scope>
    <source>
        <strain evidence="3">ATCC BAA-887 / DSM 12427 / ZAS-2</strain>
    </source>
</reference>
<accession>F5YQZ6</accession>
<gene>
    <name evidence="2" type="ordered locus">TREPR_3631</name>
</gene>
<keyword evidence="1" id="KW-0812">Transmembrane</keyword>
<reference evidence="2 3" key="2">
    <citation type="journal article" date="2011" name="ISME J.">
        <title>RNA-seq reveals cooperative metabolic interactions between two termite-gut spirochete species in co-culture.</title>
        <authorList>
            <person name="Rosenthal A.Z."/>
            <person name="Matson E.G."/>
            <person name="Eldar A."/>
            <person name="Leadbetter J.R."/>
        </authorList>
    </citation>
    <scope>NUCLEOTIDE SEQUENCE [LARGE SCALE GENOMIC DNA]</scope>
    <source>
        <strain evidence="3">ATCC BAA-887 / DSM 12427 / ZAS-2</strain>
    </source>
</reference>
<dbReference type="STRING" id="545694.TREPR_3631"/>
<proteinExistence type="predicted"/>